<dbReference type="GO" id="GO:0045109">
    <property type="term" value="P:intermediate filament organization"/>
    <property type="evidence" value="ECO:0007669"/>
    <property type="project" value="TreeGrafter"/>
</dbReference>
<dbReference type="FunFam" id="1.20.5.170:FF:000002">
    <property type="entry name" value="Type I keratin KA11"/>
    <property type="match status" value="1"/>
</dbReference>
<dbReference type="GO" id="GO:0005882">
    <property type="term" value="C:intermediate filament"/>
    <property type="evidence" value="ECO:0007669"/>
    <property type="project" value="UniProtKB-KW"/>
</dbReference>
<dbReference type="Gene3D" id="1.20.5.1160">
    <property type="entry name" value="Vasodilator-stimulated phosphoprotein"/>
    <property type="match status" value="1"/>
</dbReference>
<evidence type="ECO:0000256" key="6">
    <source>
        <dbReference type="SAM" id="MobiDB-lite"/>
    </source>
</evidence>
<reference evidence="8" key="4">
    <citation type="submission" date="2025-08" db="UniProtKB">
        <authorList>
            <consortium name="Ensembl"/>
        </authorList>
    </citation>
    <scope>IDENTIFICATION</scope>
</reference>
<feature type="compositionally biased region" description="Polar residues" evidence="6">
    <location>
        <begin position="1"/>
        <end position="10"/>
    </location>
</feature>
<reference evidence="8" key="5">
    <citation type="submission" date="2025-09" db="UniProtKB">
        <authorList>
            <consortium name="Ensembl"/>
        </authorList>
    </citation>
    <scope>IDENTIFICATION</scope>
</reference>
<evidence type="ECO:0000256" key="4">
    <source>
        <dbReference type="RuleBase" id="RU000685"/>
    </source>
</evidence>
<evidence type="ECO:0000256" key="2">
    <source>
        <dbReference type="ARBA" id="ARBA00023054"/>
    </source>
</evidence>
<dbReference type="Gene3D" id="1.20.5.500">
    <property type="entry name" value="Single helix bin"/>
    <property type="match status" value="1"/>
</dbReference>
<gene>
    <name evidence="8" type="primary">LOC103181575</name>
</gene>
<dbReference type="InterPro" id="IPR050405">
    <property type="entry name" value="Intermediate_filament"/>
</dbReference>
<feature type="coiled-coil region" evidence="5">
    <location>
        <begin position="292"/>
        <end position="372"/>
    </location>
</feature>
<reference evidence="9" key="3">
    <citation type="journal article" date="2014" name="Nature">
        <title>Elephant shark genome provides unique insights into gnathostome evolution.</title>
        <authorList>
            <consortium name="International Elephant Shark Genome Sequencing Consortium"/>
            <person name="Venkatesh B."/>
            <person name="Lee A.P."/>
            <person name="Ravi V."/>
            <person name="Maurya A.K."/>
            <person name="Lian M.M."/>
            <person name="Swann J.B."/>
            <person name="Ohta Y."/>
            <person name="Flajnik M.F."/>
            <person name="Sutoh Y."/>
            <person name="Kasahara M."/>
            <person name="Hoon S."/>
            <person name="Gangu V."/>
            <person name="Roy S.W."/>
            <person name="Irimia M."/>
            <person name="Korzh V."/>
            <person name="Kondrychyn I."/>
            <person name="Lim Z.W."/>
            <person name="Tay B.H."/>
            <person name="Tohari S."/>
            <person name="Kong K.W."/>
            <person name="Ho S."/>
            <person name="Lorente-Galdos B."/>
            <person name="Quilez J."/>
            <person name="Marques-Bonet T."/>
            <person name="Raney B.J."/>
            <person name="Ingham P.W."/>
            <person name="Tay A."/>
            <person name="Hillier L.W."/>
            <person name="Minx P."/>
            <person name="Boehm T."/>
            <person name="Wilson R.K."/>
            <person name="Brenner S."/>
            <person name="Warren W.C."/>
        </authorList>
    </citation>
    <scope>NUCLEOTIDE SEQUENCE [LARGE SCALE GENOMIC DNA]</scope>
</reference>
<evidence type="ECO:0000313" key="8">
    <source>
        <dbReference type="Ensembl" id="ENSCMIP00000040679.1"/>
    </source>
</evidence>
<dbReference type="AlphaFoldDB" id="A0A4W3JBH3"/>
<feature type="compositionally biased region" description="Low complexity" evidence="6">
    <location>
        <begin position="20"/>
        <end position="31"/>
    </location>
</feature>
<dbReference type="PROSITE" id="PS51842">
    <property type="entry name" value="IF_ROD_2"/>
    <property type="match status" value="1"/>
</dbReference>
<keyword evidence="2 5" id="KW-0175">Coiled coil</keyword>
<dbReference type="PANTHER" id="PTHR45652:SF21">
    <property type="entry name" value="ZINC FINGER CCCH DOMAIN-CONTAINING PROTEIN 13-LIKE ISOFORM X1"/>
    <property type="match status" value="1"/>
</dbReference>
<evidence type="ECO:0000256" key="3">
    <source>
        <dbReference type="ARBA" id="ARBA00061646"/>
    </source>
</evidence>
<name>A0A4W3JBH3_CALMI</name>
<dbReference type="OMA" id="GGMYATK"/>
<dbReference type="GO" id="GO:0005200">
    <property type="term" value="F:structural constituent of cytoskeleton"/>
    <property type="evidence" value="ECO:0007669"/>
    <property type="project" value="TreeGrafter"/>
</dbReference>
<evidence type="ECO:0000259" key="7">
    <source>
        <dbReference type="PROSITE" id="PS51842"/>
    </source>
</evidence>
<protein>
    <submittedName>
        <fullName evidence="8">Vimentin-like</fullName>
    </submittedName>
</protein>
<reference evidence="9" key="1">
    <citation type="journal article" date="2006" name="Science">
        <title>Ancient noncoding elements conserved in the human genome.</title>
        <authorList>
            <person name="Venkatesh B."/>
            <person name="Kirkness E.F."/>
            <person name="Loh Y.H."/>
            <person name="Halpern A.L."/>
            <person name="Lee A.P."/>
            <person name="Johnson J."/>
            <person name="Dandona N."/>
            <person name="Viswanathan L.D."/>
            <person name="Tay A."/>
            <person name="Venter J.C."/>
            <person name="Strausberg R.L."/>
            <person name="Brenner S."/>
        </authorList>
    </citation>
    <scope>NUCLEOTIDE SEQUENCE [LARGE SCALE GENOMIC DNA]</scope>
</reference>
<feature type="region of interest" description="Disordered" evidence="6">
    <location>
        <begin position="1"/>
        <end position="31"/>
    </location>
</feature>
<dbReference type="FunFam" id="1.20.5.500:FF:000001">
    <property type="entry name" value="Type II keratin 23"/>
    <property type="match status" value="1"/>
</dbReference>
<dbReference type="Pfam" id="PF00038">
    <property type="entry name" value="Filament"/>
    <property type="match status" value="1"/>
</dbReference>
<dbReference type="Gene3D" id="1.20.5.170">
    <property type="match status" value="1"/>
</dbReference>
<organism evidence="8 9">
    <name type="scientific">Callorhinchus milii</name>
    <name type="common">Ghost shark</name>
    <dbReference type="NCBI Taxonomy" id="7868"/>
    <lineage>
        <taxon>Eukaryota</taxon>
        <taxon>Metazoa</taxon>
        <taxon>Chordata</taxon>
        <taxon>Craniata</taxon>
        <taxon>Vertebrata</taxon>
        <taxon>Chondrichthyes</taxon>
        <taxon>Holocephali</taxon>
        <taxon>Chimaeriformes</taxon>
        <taxon>Callorhinchidae</taxon>
        <taxon>Callorhinchus</taxon>
    </lineage>
</organism>
<keyword evidence="1 4" id="KW-0403">Intermediate filament</keyword>
<dbReference type="InterPro" id="IPR018039">
    <property type="entry name" value="IF_conserved"/>
</dbReference>
<dbReference type="PANTHER" id="PTHR45652">
    <property type="entry name" value="GLIAL FIBRILLARY ACIDIC PROTEIN"/>
    <property type="match status" value="1"/>
</dbReference>
<accession>A0A4W3JBH3</accession>
<reference evidence="9" key="2">
    <citation type="journal article" date="2007" name="PLoS Biol.">
        <title>Survey sequencing and comparative analysis of the elephant shark (Callorhinchus milii) genome.</title>
        <authorList>
            <person name="Venkatesh B."/>
            <person name="Kirkness E.F."/>
            <person name="Loh Y.H."/>
            <person name="Halpern A.L."/>
            <person name="Lee A.P."/>
            <person name="Johnson J."/>
            <person name="Dandona N."/>
            <person name="Viswanathan L.D."/>
            <person name="Tay A."/>
            <person name="Venter J.C."/>
            <person name="Strausberg R.L."/>
            <person name="Brenner S."/>
        </authorList>
    </citation>
    <scope>NUCLEOTIDE SEQUENCE [LARGE SCALE GENOMIC DNA]</scope>
</reference>
<sequence>MTYSEGSVNSRRIPMRVRLSTGSPGSNSTPTLLFQRSSIQKSIRTNSPIARYSSASLGSKRSDIDMADFSLVDGFSSEYKATRTNEKEEMTKLNNRFANFIDKVRLLEQQNKILSAELEQWKGKGSSKIGDLYEQELRDVRHHLDQTIKEKAKVQLERENLIDDLKKLRSSLQDEIQQRQEAETMLSDFREDVDEAALSCVDLQRKVDSLQEDIAFLKKLHEEEIHELQGQVQNNHIPIEMTLAKPDLSAALRDVRSQFENLAAKNVYETEEWYKSKLTDLTDSASRNNDALRLSKQENSESRRQVQALTSEINGLRGTNESLEHQMREMEERFSMEANNYQDNISQLEEDIHNLKDEMSRHLQEYQDLLNVKMALDIEIATYRKLLEGEETRIAGPIPSFSSLSFHDSTYEHQPMLESKKRITIKTFETQDGDVLSETTQRIED</sequence>
<dbReference type="SMART" id="SM01391">
    <property type="entry name" value="Filament"/>
    <property type="match status" value="1"/>
</dbReference>
<dbReference type="SUPFAM" id="SSF64593">
    <property type="entry name" value="Intermediate filament protein, coiled coil region"/>
    <property type="match status" value="2"/>
</dbReference>
<feature type="coiled-coil region" evidence="5">
    <location>
        <begin position="76"/>
        <end position="227"/>
    </location>
</feature>
<evidence type="ECO:0000256" key="5">
    <source>
        <dbReference type="SAM" id="Coils"/>
    </source>
</evidence>
<evidence type="ECO:0000313" key="9">
    <source>
        <dbReference type="Proteomes" id="UP000314986"/>
    </source>
</evidence>
<dbReference type="PROSITE" id="PS00226">
    <property type="entry name" value="IF_ROD_1"/>
    <property type="match status" value="1"/>
</dbReference>
<dbReference type="Proteomes" id="UP000314986">
    <property type="component" value="Unassembled WGS sequence"/>
</dbReference>
<evidence type="ECO:0000256" key="1">
    <source>
        <dbReference type="ARBA" id="ARBA00022754"/>
    </source>
</evidence>
<dbReference type="SUPFAM" id="SSF90257">
    <property type="entry name" value="Myosin rod fragments"/>
    <property type="match status" value="1"/>
</dbReference>
<feature type="domain" description="IF rod" evidence="7">
    <location>
        <begin position="86"/>
        <end position="394"/>
    </location>
</feature>
<dbReference type="GeneTree" id="ENSGT00940000156146"/>
<keyword evidence="9" id="KW-1185">Reference proteome</keyword>
<dbReference type="Ensembl" id="ENSCMIT00000041254.1">
    <property type="protein sequence ID" value="ENSCMIP00000040679.1"/>
    <property type="gene ID" value="ENSCMIG00000016951.1"/>
</dbReference>
<dbReference type="GO" id="GO:0005737">
    <property type="term" value="C:cytoplasm"/>
    <property type="evidence" value="ECO:0007669"/>
    <property type="project" value="TreeGrafter"/>
</dbReference>
<dbReference type="InterPro" id="IPR039008">
    <property type="entry name" value="IF_rod_dom"/>
</dbReference>
<dbReference type="FunFam" id="1.20.5.1160:FF:000001">
    <property type="entry name" value="Keratin type II"/>
    <property type="match status" value="1"/>
</dbReference>
<proteinExistence type="inferred from homology"/>
<comment type="similarity">
    <text evidence="3 4">Belongs to the intermediate filament family.</text>
</comment>